<name>A0AAV2S210_MEGNR</name>
<evidence type="ECO:0000313" key="2">
    <source>
        <dbReference type="Proteomes" id="UP001497623"/>
    </source>
</evidence>
<sequence length="200" mass="22864">SRHDITTISLGEGIPGHLLHNKYLNSDSNVPQFRQHPDVSRLMDAPTKFPVDAAFTEGWKLYAQYLGEELGLYNDPYQRLGWYSSELLHASQLVVDTGIHALGWSRDQAVQYMSHHTSLQEMEIQDEINRIITLPSQACTYKLGERKIKDLRKTAENYLGSSFNIRDFHDTLLQCSSSFTIVEHCMRDYIGQSESVEINA</sequence>
<evidence type="ECO:0008006" key="3">
    <source>
        <dbReference type="Google" id="ProtNLM"/>
    </source>
</evidence>
<comment type="caution">
    <text evidence="1">The sequence shown here is derived from an EMBL/GenBank/DDBJ whole genome shotgun (WGS) entry which is preliminary data.</text>
</comment>
<protein>
    <recommendedName>
        <fullName evidence="3">DUF885 domain-containing protein</fullName>
    </recommendedName>
</protein>
<dbReference type="PANTHER" id="PTHR33361">
    <property type="entry name" value="GLR0591 PROTEIN"/>
    <property type="match status" value="1"/>
</dbReference>
<proteinExistence type="predicted"/>
<keyword evidence="2" id="KW-1185">Reference proteome</keyword>
<feature type="non-terminal residue" evidence="1">
    <location>
        <position position="1"/>
    </location>
</feature>
<dbReference type="AlphaFoldDB" id="A0AAV2S210"/>
<dbReference type="EMBL" id="CAXKWB010038594">
    <property type="protein sequence ID" value="CAL4151960.1"/>
    <property type="molecule type" value="Genomic_DNA"/>
</dbReference>
<evidence type="ECO:0000313" key="1">
    <source>
        <dbReference type="EMBL" id="CAL4151960.1"/>
    </source>
</evidence>
<dbReference type="Pfam" id="PF05960">
    <property type="entry name" value="DUF885"/>
    <property type="match status" value="1"/>
</dbReference>
<gene>
    <name evidence="1" type="ORF">MNOR_LOCUS30866</name>
</gene>
<accession>A0AAV2S210</accession>
<dbReference type="Proteomes" id="UP001497623">
    <property type="component" value="Unassembled WGS sequence"/>
</dbReference>
<dbReference type="PANTHER" id="PTHR33361:SF2">
    <property type="entry name" value="DUF885 DOMAIN-CONTAINING PROTEIN"/>
    <property type="match status" value="1"/>
</dbReference>
<reference evidence="1 2" key="1">
    <citation type="submission" date="2024-05" db="EMBL/GenBank/DDBJ databases">
        <authorList>
            <person name="Wallberg A."/>
        </authorList>
    </citation>
    <scope>NUCLEOTIDE SEQUENCE [LARGE SCALE GENOMIC DNA]</scope>
</reference>
<organism evidence="1 2">
    <name type="scientific">Meganyctiphanes norvegica</name>
    <name type="common">Northern krill</name>
    <name type="synonym">Thysanopoda norvegica</name>
    <dbReference type="NCBI Taxonomy" id="48144"/>
    <lineage>
        <taxon>Eukaryota</taxon>
        <taxon>Metazoa</taxon>
        <taxon>Ecdysozoa</taxon>
        <taxon>Arthropoda</taxon>
        <taxon>Crustacea</taxon>
        <taxon>Multicrustacea</taxon>
        <taxon>Malacostraca</taxon>
        <taxon>Eumalacostraca</taxon>
        <taxon>Eucarida</taxon>
        <taxon>Euphausiacea</taxon>
        <taxon>Euphausiidae</taxon>
        <taxon>Meganyctiphanes</taxon>
    </lineage>
</organism>
<dbReference type="InterPro" id="IPR010281">
    <property type="entry name" value="DUF885"/>
</dbReference>
<feature type="non-terminal residue" evidence="1">
    <location>
        <position position="200"/>
    </location>
</feature>